<feature type="region of interest" description="Disordered" evidence="1">
    <location>
        <begin position="43"/>
        <end position="178"/>
    </location>
</feature>
<dbReference type="OrthoDB" id="3801238at2759"/>
<keyword evidence="3" id="KW-1185">Reference proteome</keyword>
<dbReference type="Proteomes" id="UP000799428">
    <property type="component" value="Unassembled WGS sequence"/>
</dbReference>
<dbReference type="AlphaFoldDB" id="A0A6G1K028"/>
<sequence>MGDVVELDEEMKPVRMPVPSGWGTWIIHGDPGGDGRVIVVDSEGVYDSGPIIQPQQHPPPPRQQQQQQPVQKAGKRKGKHVNFQHEDQIKSAAKGNESAHAPEPPQMSAKQLKKLEKASKQAEWKRKQAGEENNGNGVVDDKDQEVVMSGGRGGWPRQPPPRTSPIQPSGPSGWEGEEGLVDNWGPKSVLPDWPGPQFQPMNSPVGRPSSPARRMNSPTDVAKADDDIWAGGGGLGAWPPLMPARPVTSPIMGNQSKYIHNKEMQSPTSFLPSFLCMLRRIVVTYTLHRWLDWRNHGWLATLNGQTHELA</sequence>
<protein>
    <submittedName>
        <fullName evidence="2">Uncharacterized protein</fullName>
    </submittedName>
</protein>
<feature type="compositionally biased region" description="Basic and acidic residues" evidence="1">
    <location>
        <begin position="113"/>
        <end position="130"/>
    </location>
</feature>
<proteinExistence type="predicted"/>
<evidence type="ECO:0000256" key="1">
    <source>
        <dbReference type="SAM" id="MobiDB-lite"/>
    </source>
</evidence>
<organism evidence="2 3">
    <name type="scientific">Pleomassaria siparia CBS 279.74</name>
    <dbReference type="NCBI Taxonomy" id="1314801"/>
    <lineage>
        <taxon>Eukaryota</taxon>
        <taxon>Fungi</taxon>
        <taxon>Dikarya</taxon>
        <taxon>Ascomycota</taxon>
        <taxon>Pezizomycotina</taxon>
        <taxon>Dothideomycetes</taxon>
        <taxon>Pleosporomycetidae</taxon>
        <taxon>Pleosporales</taxon>
        <taxon>Pleomassariaceae</taxon>
        <taxon>Pleomassaria</taxon>
    </lineage>
</organism>
<dbReference type="EMBL" id="MU005777">
    <property type="protein sequence ID" value="KAF2705875.1"/>
    <property type="molecule type" value="Genomic_DNA"/>
</dbReference>
<feature type="compositionally biased region" description="Basic residues" evidence="1">
    <location>
        <begin position="73"/>
        <end position="82"/>
    </location>
</feature>
<accession>A0A6G1K028</accession>
<gene>
    <name evidence="2" type="ORF">K504DRAFT_459959</name>
</gene>
<evidence type="ECO:0000313" key="2">
    <source>
        <dbReference type="EMBL" id="KAF2705875.1"/>
    </source>
</evidence>
<reference evidence="2" key="1">
    <citation type="journal article" date="2020" name="Stud. Mycol.">
        <title>101 Dothideomycetes genomes: a test case for predicting lifestyles and emergence of pathogens.</title>
        <authorList>
            <person name="Haridas S."/>
            <person name="Albert R."/>
            <person name="Binder M."/>
            <person name="Bloem J."/>
            <person name="Labutti K."/>
            <person name="Salamov A."/>
            <person name="Andreopoulos B."/>
            <person name="Baker S."/>
            <person name="Barry K."/>
            <person name="Bills G."/>
            <person name="Bluhm B."/>
            <person name="Cannon C."/>
            <person name="Castanera R."/>
            <person name="Culley D."/>
            <person name="Daum C."/>
            <person name="Ezra D."/>
            <person name="Gonzalez J."/>
            <person name="Henrissat B."/>
            <person name="Kuo A."/>
            <person name="Liang C."/>
            <person name="Lipzen A."/>
            <person name="Lutzoni F."/>
            <person name="Magnuson J."/>
            <person name="Mondo S."/>
            <person name="Nolan M."/>
            <person name="Ohm R."/>
            <person name="Pangilinan J."/>
            <person name="Park H.-J."/>
            <person name="Ramirez L."/>
            <person name="Alfaro M."/>
            <person name="Sun H."/>
            <person name="Tritt A."/>
            <person name="Yoshinaga Y."/>
            <person name="Zwiers L.-H."/>
            <person name="Turgeon B."/>
            <person name="Goodwin S."/>
            <person name="Spatafora J."/>
            <person name="Crous P."/>
            <person name="Grigoriev I."/>
        </authorList>
    </citation>
    <scope>NUCLEOTIDE SEQUENCE</scope>
    <source>
        <strain evidence="2">CBS 279.74</strain>
    </source>
</reference>
<evidence type="ECO:0000313" key="3">
    <source>
        <dbReference type="Proteomes" id="UP000799428"/>
    </source>
</evidence>
<name>A0A6G1K028_9PLEO</name>